<evidence type="ECO:0000313" key="42">
    <source>
        <dbReference type="Proteomes" id="UP000437160"/>
    </source>
</evidence>
<protein>
    <submittedName>
        <fullName evidence="12 14">Bacteriocin</fullName>
    </submittedName>
    <submittedName>
        <fullName evidence="2">Excreted peptide</fullName>
    </submittedName>
</protein>
<evidence type="ECO:0000313" key="21">
    <source>
        <dbReference type="EMBL" id="VSJ53262.1"/>
    </source>
</evidence>
<reference evidence="42 43" key="7">
    <citation type="submission" date="2019-11" db="EMBL/GenBank/DDBJ databases">
        <title>Growth characteristics of pneumococcus vary with the chemical composition of the capsule and with environmental conditions.</title>
        <authorList>
            <person name="Tothpal A."/>
            <person name="Desobry K."/>
            <person name="Joshi S."/>
            <person name="Wyllie A.L."/>
            <person name="Weinberger D.M."/>
        </authorList>
    </citation>
    <scope>NUCLEOTIDE SEQUENCE [LARGE SCALE GENOMIC DNA]</scope>
    <source>
        <strain evidence="8">Pnumococcus09N</strain>
        <strain evidence="43">pnumococcus09N</strain>
        <strain evidence="45">pnumococcus15C</strain>
        <strain evidence="10">Pnumococcus15C</strain>
        <strain evidence="11">Pnumococcus19F</strain>
        <strain evidence="42">pnumococcus19F</strain>
        <strain evidence="44">pnumococcus22F</strain>
        <strain evidence="9">Pnumococcus22F</strain>
    </source>
</reference>
<reference evidence="7" key="8">
    <citation type="submission" date="2023-06" db="EMBL/GenBank/DDBJ databases">
        <title>PCVPA Blantyre Malawi Pneumococcal carriage surveillance isolates.</title>
        <authorList>
            <person name="Obolski U."/>
            <person name="Swarthout T.D."/>
            <person name="Kalizang'Oma A."/>
            <person name="Mwalukomo T.S."/>
            <person name="Cave R."/>
            <person name="Brown C."/>
            <person name="Cornick J."/>
            <person name="Kamng'Ona A."/>
            <person name="Msefula J."/>
            <person name="French N."/>
            <person name="Hyderman R."/>
        </authorList>
    </citation>
    <scope>NUCLEOTIDE SEQUENCE</scope>
    <source>
        <strain evidence="7">BVY8TH</strain>
    </source>
</reference>
<dbReference type="EMBL" id="CAAQRO010000004">
    <property type="protein sequence ID" value="VMC89841.1"/>
    <property type="molecule type" value="Genomic_DNA"/>
</dbReference>
<feature type="transmembrane region" description="Helical" evidence="1">
    <location>
        <begin position="29"/>
        <end position="58"/>
    </location>
</feature>
<dbReference type="NCBIfam" id="TIGR03949">
    <property type="entry name" value="bact_IIb_cerein"/>
    <property type="match status" value="1"/>
</dbReference>
<accession>A0A062WQJ3</accession>
<dbReference type="EMBL" id="CABBMN010000001">
    <property type="protein sequence ID" value="VSC25858.1"/>
    <property type="molecule type" value="Genomic_DNA"/>
</dbReference>
<dbReference type="EMBL" id="CFFA01000001">
    <property type="protein sequence ID" value="CEX61734.1"/>
    <property type="molecule type" value="Genomic_DNA"/>
</dbReference>
<evidence type="ECO:0000313" key="35">
    <source>
        <dbReference type="Proteomes" id="UP000311381"/>
    </source>
</evidence>
<dbReference type="EMBL" id="WNIB01000025">
    <property type="protein sequence ID" value="MTV90061.1"/>
    <property type="molecule type" value="Genomic_DNA"/>
</dbReference>
<keyword evidence="1" id="KW-1133">Transmembrane helix</keyword>
<evidence type="ECO:0000313" key="29">
    <source>
        <dbReference type="Proteomes" id="UP000048507"/>
    </source>
</evidence>
<dbReference type="Proteomes" id="UP000437160">
    <property type="component" value="Unassembled WGS sequence"/>
</dbReference>
<evidence type="ECO:0000313" key="3">
    <source>
        <dbReference type="EMBL" id="CIV39859.1"/>
    </source>
</evidence>
<dbReference type="GeneID" id="45652371"/>
<dbReference type="Proteomes" id="UP000254854">
    <property type="component" value="Unassembled WGS sequence"/>
</dbReference>
<evidence type="ECO:0000313" key="43">
    <source>
        <dbReference type="Proteomes" id="UP000467349"/>
    </source>
</evidence>
<evidence type="ECO:0000313" key="44">
    <source>
        <dbReference type="Proteomes" id="UP000474228"/>
    </source>
</evidence>
<dbReference type="Proteomes" id="UP000048507">
    <property type="component" value="Unassembled WGS sequence"/>
</dbReference>
<dbReference type="Proteomes" id="UP000214939">
    <property type="component" value="Unassembled WGS sequence"/>
</dbReference>
<dbReference type="EMBL" id="CRVC01000001">
    <property type="protein sequence ID" value="COR27638.1"/>
    <property type="molecule type" value="Genomic_DNA"/>
</dbReference>
<dbReference type="EMBL" id="CAASIK010000003">
    <property type="protein sequence ID" value="VNB43134.1"/>
    <property type="molecule type" value="Genomic_DNA"/>
</dbReference>
<organism evidence="14 40">
    <name type="scientific">Streptococcus pneumoniae</name>
    <dbReference type="NCBI Taxonomy" id="1313"/>
    <lineage>
        <taxon>Bacteria</taxon>
        <taxon>Bacillati</taxon>
        <taxon>Bacillota</taxon>
        <taxon>Bacilli</taxon>
        <taxon>Lactobacillales</taxon>
        <taxon>Streptococcaceae</taxon>
        <taxon>Streptococcus</taxon>
    </lineage>
</organism>
<dbReference type="EMBL" id="WNHJ01000040">
    <property type="protein sequence ID" value="MTV63538.1"/>
    <property type="molecule type" value="Genomic_DNA"/>
</dbReference>
<evidence type="ECO:0000313" key="38">
    <source>
        <dbReference type="Proteomes" id="UP000314107"/>
    </source>
</evidence>
<evidence type="ECO:0000313" key="13">
    <source>
        <dbReference type="EMBL" id="SUN83857.1"/>
    </source>
</evidence>
<evidence type="ECO:0000313" key="28">
    <source>
        <dbReference type="Proteomes" id="UP000046095"/>
    </source>
</evidence>
<evidence type="ECO:0000313" key="27">
    <source>
        <dbReference type="Proteomes" id="UP000045541"/>
    </source>
</evidence>
<evidence type="ECO:0000313" key="9">
    <source>
        <dbReference type="EMBL" id="MTV63538.1"/>
    </source>
</evidence>
<evidence type="ECO:0000313" key="37">
    <source>
        <dbReference type="Proteomes" id="UP000312530"/>
    </source>
</evidence>
<dbReference type="RefSeq" id="WP_000180803.1">
    <property type="nucleotide sequence ID" value="NZ_AP017971.1"/>
</dbReference>
<dbReference type="Proteomes" id="UP000043005">
    <property type="component" value="Unassembled WGS sequence"/>
</dbReference>
<evidence type="ECO:0000313" key="10">
    <source>
        <dbReference type="EMBL" id="MTV90061.1"/>
    </source>
</evidence>
<dbReference type="EMBL" id="CKTV01000033">
    <property type="protein sequence ID" value="CJA52595.1"/>
    <property type="molecule type" value="Genomic_DNA"/>
</dbReference>
<reference evidence="6 28" key="2">
    <citation type="submission" date="2015-03" db="EMBL/GenBank/DDBJ databases">
        <authorList>
            <person name="Murphy D."/>
        </authorList>
    </citation>
    <scope>NUCLEOTIDE SEQUENCE [LARGE SCALE GENOMIC DNA]</scope>
    <source>
        <strain evidence="6 28">SMRU1708</strain>
    </source>
</reference>
<evidence type="ECO:0000313" key="18">
    <source>
        <dbReference type="EMBL" id="VOG87265.1"/>
    </source>
</evidence>
<evidence type="ECO:0000256" key="1">
    <source>
        <dbReference type="SAM" id="Phobius"/>
    </source>
</evidence>
<dbReference type="EMBL" id="JAVPGZ010000212">
    <property type="protein sequence ID" value="MDS8038797.1"/>
    <property type="molecule type" value="Genomic_DNA"/>
</dbReference>
<evidence type="ECO:0000313" key="12">
    <source>
        <dbReference type="EMBL" id="OYL24841.1"/>
    </source>
</evidence>
<evidence type="ECO:0000313" key="7">
    <source>
        <dbReference type="EMBL" id="MDS8038797.1"/>
    </source>
</evidence>
<evidence type="ECO:0000313" key="41">
    <source>
        <dbReference type="Proteomes" id="UP000405447"/>
    </source>
</evidence>
<evidence type="ECO:0000313" key="24">
    <source>
        <dbReference type="EMBL" id="VTH32841.1"/>
    </source>
</evidence>
<dbReference type="EMBL" id="CABDLL010000004">
    <property type="protein sequence ID" value="VTE37532.1"/>
    <property type="molecule type" value="Genomic_DNA"/>
</dbReference>
<evidence type="ECO:0000313" key="39">
    <source>
        <dbReference type="Proteomes" id="UP000314170"/>
    </source>
</evidence>
<evidence type="ECO:0000313" key="6">
    <source>
        <dbReference type="EMBL" id="COR27638.1"/>
    </source>
</evidence>
<dbReference type="Proteomes" id="UP000314170">
    <property type="component" value="Unassembled WGS sequence"/>
</dbReference>
<dbReference type="EMBL" id="CAAULE010000024">
    <property type="protein sequence ID" value="VOG87265.1"/>
    <property type="molecule type" value="Genomic_DNA"/>
</dbReference>
<name>A0A062WQJ3_STREE</name>
<evidence type="ECO:0000313" key="11">
    <source>
        <dbReference type="EMBL" id="MTV99025.1"/>
    </source>
</evidence>
<evidence type="ECO:0000313" key="15">
    <source>
        <dbReference type="EMBL" id="VFI31392.1"/>
    </source>
</evidence>
<reference evidence="14 40" key="6">
    <citation type="submission" date="2019-07" db="EMBL/GenBank/DDBJ databases">
        <authorList>
            <person name="Mohale T."/>
        </authorList>
    </citation>
    <scope>NUCLEOTIDE SEQUENCE [LARGE SCALE GENOMIC DNA]</scope>
    <source>
        <strain evidence="14 40">NTPn 126</strain>
    </source>
</reference>
<dbReference type="EMBL" id="CKLF01000030">
    <property type="protein sequence ID" value="CIV39859.1"/>
    <property type="molecule type" value="Genomic_DNA"/>
</dbReference>
<reference evidence="25 26" key="1">
    <citation type="submission" date="2015-03" db="EMBL/GenBank/DDBJ databases">
        <authorList>
            <consortium name="Pathogen Informatics"/>
            <person name="Murphy D."/>
        </authorList>
    </citation>
    <scope>NUCLEOTIDE SEQUENCE [LARGE SCALE GENOMIC DNA]</scope>
    <source>
        <strain evidence="5 27">0310</strain>
        <strain evidence="3">SMRU158</strain>
        <strain evidence="4 26">SMRU1873</strain>
        <strain evidence="2">SMRU51</strain>
        <strain evidence="25 29">type strain: N</strain>
    </source>
</reference>
<gene>
    <name evidence="14" type="primary">cibA</name>
    <name evidence="12" type="ORF">A5N45_10595</name>
    <name evidence="14" type="ORF">AZJ70_06790</name>
    <name evidence="2" type="ORF">ERS019209_00189</name>
    <name evidence="3" type="ORF">ERS019316_01731</name>
    <name evidence="6" type="ORF">ERS021218_00159</name>
    <name evidence="4" type="ORF">ERS021383_01729</name>
    <name evidence="5" type="ORF">ERS096071_00882</name>
    <name evidence="11" type="ORF">GM536_08040</name>
    <name evidence="9" type="ORF">GM539_09115</name>
    <name evidence="10" type="ORF">GM544_06080</name>
    <name evidence="8" type="ORF">GM545_01100</name>
    <name evidence="13" type="ORF">NCTC13734_00278</name>
    <name evidence="7" type="ORF">RLG82_07310</name>
    <name evidence="21" type="ORF">SAMEA104154639_01466</name>
    <name evidence="16" type="ORF">SAMEA2627268_00801</name>
    <name evidence="18" type="ORF">SAMEA2696453_02029</name>
    <name evidence="17" type="ORF">SAMEA2783718_00674</name>
    <name evidence="24" type="ORF">SAMEA3171064_01705</name>
    <name evidence="19" type="ORF">SAMEA3354366_00770</name>
    <name evidence="22" type="ORF">SAMEA3389245_01378</name>
    <name evidence="20" type="ORF">SAMEA3390019_00281</name>
    <name evidence="15" type="ORF">SAMEA3431391_00124</name>
    <name evidence="23" type="ORF">SAMEA4038883_00730</name>
</gene>
<dbReference type="EMBL" id="CAAXWD010000001">
    <property type="protein sequence ID" value="VQC96032.1"/>
    <property type="molecule type" value="Genomic_DNA"/>
</dbReference>
<evidence type="ECO:0000313" key="17">
    <source>
        <dbReference type="EMBL" id="VNB43134.1"/>
    </source>
</evidence>
<dbReference type="Proteomes" id="UP000310997">
    <property type="component" value="Unassembled WGS sequence"/>
</dbReference>
<dbReference type="EMBL" id="CABDQT010000020">
    <property type="protein sequence ID" value="VTH32841.1"/>
    <property type="molecule type" value="Genomic_DNA"/>
</dbReference>
<evidence type="ECO:0000313" key="23">
    <source>
        <dbReference type="EMBL" id="VTE37532.1"/>
    </source>
</evidence>
<dbReference type="Proteomes" id="UP001184693">
    <property type="component" value="Unassembled WGS sequence"/>
</dbReference>
<dbReference type="Proteomes" id="UP000310822">
    <property type="component" value="Unassembled WGS sequence"/>
</dbReference>
<dbReference type="EMBL" id="CMWB01000011">
    <property type="protein sequence ID" value="CKJ08112.1"/>
    <property type="molecule type" value="Genomic_DNA"/>
</dbReference>
<dbReference type="Proteomes" id="UP000311381">
    <property type="component" value="Unassembled WGS sequence"/>
</dbReference>
<keyword evidence="1" id="KW-0472">Membrane</keyword>
<evidence type="ECO:0000313" key="14">
    <source>
        <dbReference type="EMBL" id="TVW84275.1"/>
    </source>
</evidence>
<evidence type="ECO:0000313" key="20">
    <source>
        <dbReference type="EMBL" id="VSC25858.1"/>
    </source>
</evidence>
<reference evidence="13 31" key="4">
    <citation type="submission" date="2018-06" db="EMBL/GenBank/DDBJ databases">
        <authorList>
            <consortium name="Pathogen Informatics"/>
            <person name="Doyle S."/>
        </authorList>
    </citation>
    <scope>NUCLEOTIDE SEQUENCE [LARGE SCALE GENOMIC DNA]</scope>
    <source>
        <strain evidence="13 31">NCTC13734</strain>
    </source>
</reference>
<evidence type="ECO:0000313" key="32">
    <source>
        <dbReference type="Proteomes" id="UP000298847"/>
    </source>
</evidence>
<dbReference type="PATRIC" id="fig|1313.13073.peg.180"/>
<dbReference type="AlphaFoldDB" id="A0A062WQJ3"/>
<dbReference type="EMBL" id="LR216058">
    <property type="protein sequence ID" value="VFI31392.1"/>
    <property type="molecule type" value="Genomic_DNA"/>
</dbReference>
<evidence type="ECO:0000313" key="2">
    <source>
        <dbReference type="EMBL" id="CEX61734.1"/>
    </source>
</evidence>
<dbReference type="Proteomes" id="UP000476212">
    <property type="component" value="Unassembled WGS sequence"/>
</dbReference>
<evidence type="ECO:0000313" key="31">
    <source>
        <dbReference type="Proteomes" id="UP000254854"/>
    </source>
</evidence>
<dbReference type="EMBL" id="WNIA01000043">
    <property type="protein sequence ID" value="MTV99025.1"/>
    <property type="molecule type" value="Genomic_DNA"/>
</dbReference>
<dbReference type="Proteomes" id="UP000320896">
    <property type="component" value="Unassembled WGS sequence"/>
</dbReference>
<dbReference type="Proteomes" id="UP000040910">
    <property type="component" value="Unassembled WGS sequence"/>
</dbReference>
<dbReference type="Proteomes" id="UP000474228">
    <property type="component" value="Unassembled WGS sequence"/>
</dbReference>
<evidence type="ECO:0000313" key="8">
    <source>
        <dbReference type="EMBL" id="MTV42259.1"/>
    </source>
</evidence>
<evidence type="ECO:0000313" key="45">
    <source>
        <dbReference type="Proteomes" id="UP000476212"/>
    </source>
</evidence>
<evidence type="ECO:0000313" key="34">
    <source>
        <dbReference type="Proteomes" id="UP000310997"/>
    </source>
</evidence>
<evidence type="ECO:0000313" key="30">
    <source>
        <dbReference type="Proteomes" id="UP000214939"/>
    </source>
</evidence>
<dbReference type="Proteomes" id="UP000290138">
    <property type="component" value="Chromosome"/>
</dbReference>
<dbReference type="Proteomes" id="UP000045541">
    <property type="component" value="Unassembled WGS sequence"/>
</dbReference>
<dbReference type="Proteomes" id="UP000405447">
    <property type="component" value="Unassembled WGS sequence"/>
</dbReference>
<evidence type="ECO:0000313" key="19">
    <source>
        <dbReference type="EMBL" id="VQC96032.1"/>
    </source>
</evidence>
<dbReference type="Proteomes" id="UP000312530">
    <property type="component" value="Unassembled WGS sequence"/>
</dbReference>
<evidence type="ECO:0000313" key="5">
    <source>
        <dbReference type="EMBL" id="CKJ08112.1"/>
    </source>
</evidence>
<evidence type="ECO:0000313" key="16">
    <source>
        <dbReference type="EMBL" id="VMC89841.1"/>
    </source>
</evidence>
<dbReference type="InterPro" id="IPR023991">
    <property type="entry name" value="Bacteriocin_IIb_lactobn/cerein"/>
</dbReference>
<evidence type="ECO:0000313" key="22">
    <source>
        <dbReference type="EMBL" id="VST70538.1"/>
    </source>
</evidence>
<evidence type="ECO:0000313" key="33">
    <source>
        <dbReference type="Proteomes" id="UP000310822"/>
    </source>
</evidence>
<dbReference type="EMBL" id="CABCSJ010000005">
    <property type="protein sequence ID" value="VST70538.1"/>
    <property type="molecule type" value="Genomic_DNA"/>
</dbReference>
<dbReference type="EMBL" id="NNBW01000208">
    <property type="protein sequence ID" value="OYL24841.1"/>
    <property type="molecule type" value="Genomic_DNA"/>
</dbReference>
<dbReference type="EMBL" id="WNHU01000002">
    <property type="protein sequence ID" value="MTV42259.1"/>
    <property type="molecule type" value="Genomic_DNA"/>
</dbReference>
<evidence type="ECO:0000313" key="40">
    <source>
        <dbReference type="Proteomes" id="UP000320896"/>
    </source>
</evidence>
<evidence type="ECO:0000313" key="25">
    <source>
        <dbReference type="Proteomes" id="UP000040910"/>
    </source>
</evidence>
<keyword evidence="1" id="KW-0812">Transmembrane</keyword>
<dbReference type="OrthoDB" id="2224693at2"/>
<dbReference type="EMBL" id="UHFW01000006">
    <property type="protein sequence ID" value="SUN83857.1"/>
    <property type="molecule type" value="Genomic_DNA"/>
</dbReference>
<reference evidence="12 30" key="3">
    <citation type="submission" date="2017-07" db="EMBL/GenBank/DDBJ databases">
        <title>Invasive disease caused simultaneously by more than one serotype of Streptococcus pneumoniae, South Africa.</title>
        <authorList>
            <person name="Ndlangisa K."/>
            <person name="Du Plessis M."/>
            <person name="Von Gottberg A."/>
        </authorList>
    </citation>
    <scope>NUCLEOTIDE SEQUENCE [LARGE SCALE GENOMIC DNA]</scope>
    <source>
        <strain evidence="12 30">8227-15B</strain>
    </source>
</reference>
<dbReference type="Proteomes" id="UP000467349">
    <property type="component" value="Unassembled WGS sequence"/>
</dbReference>
<dbReference type="EMBL" id="CABBZR010000009">
    <property type="protein sequence ID" value="VSJ53262.1"/>
    <property type="molecule type" value="Genomic_DNA"/>
</dbReference>
<proteinExistence type="predicted"/>
<dbReference type="Proteomes" id="UP000046095">
    <property type="component" value="Unassembled WGS sequence"/>
</dbReference>
<evidence type="ECO:0000313" key="4">
    <source>
        <dbReference type="EMBL" id="CJA52595.1"/>
    </source>
</evidence>
<evidence type="ECO:0000313" key="26">
    <source>
        <dbReference type="Proteomes" id="UP000043005"/>
    </source>
</evidence>
<dbReference type="EMBL" id="VMWH01000070">
    <property type="protein sequence ID" value="TVW84275.1"/>
    <property type="molecule type" value="Genomic_DNA"/>
</dbReference>
<dbReference type="Proteomes" id="UP000314107">
    <property type="component" value="Unassembled WGS sequence"/>
</dbReference>
<evidence type="ECO:0000313" key="36">
    <source>
        <dbReference type="Proteomes" id="UP000311674"/>
    </source>
</evidence>
<reference evidence="32 33" key="5">
    <citation type="submission" date="2019-04" db="EMBL/GenBank/DDBJ databases">
        <authorList>
            <consortium name="Pathogen Informatics"/>
        </authorList>
    </citation>
    <scope>NUCLEOTIDE SEQUENCE [LARGE SCALE GENOMIC DNA]</scope>
    <source>
        <strain evidence="15">GPS_HK_21-sc-2296565</strain>
        <strain evidence="24 38">GPSC129</strain>
        <strain evidence="20 36">GPSC148</strain>
        <strain evidence="19 32">GPSC22</strain>
        <strain evidence="21 39">GPSC38</strain>
        <strain evidence="35 37">GPSC47</strain>
        <strain evidence="22 41">GPSC535</strain>
        <strain evidence="17 33">GPSC54</strain>
        <strain evidence="23 34">GPSC559</strain>
    </source>
</reference>
<dbReference type="Proteomes" id="UP000298847">
    <property type="component" value="Unassembled WGS sequence"/>
</dbReference>
<dbReference type="Proteomes" id="UP000311674">
    <property type="component" value="Unassembled WGS sequence"/>
</dbReference>
<sequence>MTNFDILDNQFLSLSENELSDIDGGLAPLVIFGVAVSWKAIAGGTALIGSGLAAGYFLGGD</sequence>